<proteinExistence type="inferred from homology"/>
<evidence type="ECO:0000259" key="6">
    <source>
        <dbReference type="PROSITE" id="PS51160"/>
    </source>
</evidence>
<gene>
    <name evidence="7" type="ORF">GCM10022276_24160</name>
</gene>
<feature type="active site" evidence="4">
    <location>
        <position position="20"/>
    </location>
</feature>
<dbReference type="RefSeq" id="WP_344699951.1">
    <property type="nucleotide sequence ID" value="NZ_BAABBM010000001.1"/>
</dbReference>
<dbReference type="PANTHER" id="PTHR47268:SF4">
    <property type="entry name" value="ACYLPHOSPHATASE"/>
    <property type="match status" value="1"/>
</dbReference>
<dbReference type="PROSITE" id="PS51160">
    <property type="entry name" value="ACYLPHOSPHATASE_3"/>
    <property type="match status" value="1"/>
</dbReference>
<keyword evidence="4" id="KW-0378">Hydrolase</keyword>
<feature type="domain" description="Acylphosphatase-like" evidence="6">
    <location>
        <begin position="5"/>
        <end position="91"/>
    </location>
</feature>
<evidence type="ECO:0000256" key="3">
    <source>
        <dbReference type="ARBA" id="ARBA00047645"/>
    </source>
</evidence>
<dbReference type="EMBL" id="BAABBM010000001">
    <property type="protein sequence ID" value="GAA3904710.1"/>
    <property type="molecule type" value="Genomic_DNA"/>
</dbReference>
<organism evidence="7 8">
    <name type="scientific">Sphingomonas limnosediminicola</name>
    <dbReference type="NCBI Taxonomy" id="940133"/>
    <lineage>
        <taxon>Bacteria</taxon>
        <taxon>Pseudomonadati</taxon>
        <taxon>Pseudomonadota</taxon>
        <taxon>Alphaproteobacteria</taxon>
        <taxon>Sphingomonadales</taxon>
        <taxon>Sphingomonadaceae</taxon>
        <taxon>Sphingomonas</taxon>
    </lineage>
</organism>
<dbReference type="InterPro" id="IPR036046">
    <property type="entry name" value="Acylphosphatase-like_dom_sf"/>
</dbReference>
<comment type="caution">
    <text evidence="7">The sequence shown here is derived from an EMBL/GenBank/DDBJ whole genome shotgun (WGS) entry which is preliminary data.</text>
</comment>
<protein>
    <recommendedName>
        <fullName evidence="2 4">acylphosphatase</fullName>
        <ecNumber evidence="2 4">3.6.1.7</ecNumber>
    </recommendedName>
</protein>
<evidence type="ECO:0000256" key="5">
    <source>
        <dbReference type="RuleBase" id="RU004168"/>
    </source>
</evidence>
<dbReference type="InterPro" id="IPR017968">
    <property type="entry name" value="Acylphosphatase_CS"/>
</dbReference>
<dbReference type="EC" id="3.6.1.7" evidence="2 4"/>
<dbReference type="PANTHER" id="PTHR47268">
    <property type="entry name" value="ACYLPHOSPHATASE"/>
    <property type="match status" value="1"/>
</dbReference>
<evidence type="ECO:0000313" key="7">
    <source>
        <dbReference type="EMBL" id="GAA3904710.1"/>
    </source>
</evidence>
<sequence length="91" mass="10344">MARVARHVRVTGRVQGVFFRAWTRDEARSIGVCGWVGNCDDGAVEAHIEGEEELVDELISRMREGPPQARVFDMKIDEATDENSSRFEVRH</sequence>
<feature type="active site" evidence="4">
    <location>
        <position position="38"/>
    </location>
</feature>
<evidence type="ECO:0000256" key="1">
    <source>
        <dbReference type="ARBA" id="ARBA00005614"/>
    </source>
</evidence>
<dbReference type="Gene3D" id="3.30.70.100">
    <property type="match status" value="1"/>
</dbReference>
<reference evidence="8" key="1">
    <citation type="journal article" date="2019" name="Int. J. Syst. Evol. Microbiol.">
        <title>The Global Catalogue of Microorganisms (GCM) 10K type strain sequencing project: providing services to taxonomists for standard genome sequencing and annotation.</title>
        <authorList>
            <consortium name="The Broad Institute Genomics Platform"/>
            <consortium name="The Broad Institute Genome Sequencing Center for Infectious Disease"/>
            <person name="Wu L."/>
            <person name="Ma J."/>
        </authorList>
    </citation>
    <scope>NUCLEOTIDE SEQUENCE [LARGE SCALE GENOMIC DNA]</scope>
    <source>
        <strain evidence="8">JCM 17543</strain>
    </source>
</reference>
<dbReference type="Pfam" id="PF00708">
    <property type="entry name" value="Acylphosphatase"/>
    <property type="match status" value="1"/>
</dbReference>
<dbReference type="SUPFAM" id="SSF54975">
    <property type="entry name" value="Acylphosphatase/BLUF domain-like"/>
    <property type="match status" value="1"/>
</dbReference>
<comment type="similarity">
    <text evidence="1 5">Belongs to the acylphosphatase family.</text>
</comment>
<evidence type="ECO:0000313" key="8">
    <source>
        <dbReference type="Proteomes" id="UP001500827"/>
    </source>
</evidence>
<dbReference type="InterPro" id="IPR001792">
    <property type="entry name" value="Acylphosphatase-like_dom"/>
</dbReference>
<dbReference type="PRINTS" id="PR00112">
    <property type="entry name" value="ACYLPHPHTASE"/>
</dbReference>
<evidence type="ECO:0000256" key="2">
    <source>
        <dbReference type="ARBA" id="ARBA00012150"/>
    </source>
</evidence>
<keyword evidence="8" id="KW-1185">Reference proteome</keyword>
<evidence type="ECO:0000256" key="4">
    <source>
        <dbReference type="PROSITE-ProRule" id="PRU00520"/>
    </source>
</evidence>
<accession>A0ABP7LSR8</accession>
<dbReference type="PROSITE" id="PS00150">
    <property type="entry name" value="ACYLPHOSPHATASE_1"/>
    <property type="match status" value="1"/>
</dbReference>
<comment type="catalytic activity">
    <reaction evidence="3 4">
        <text>an acyl phosphate + H2O = a carboxylate + phosphate + H(+)</text>
        <dbReference type="Rhea" id="RHEA:14965"/>
        <dbReference type="ChEBI" id="CHEBI:15377"/>
        <dbReference type="ChEBI" id="CHEBI:15378"/>
        <dbReference type="ChEBI" id="CHEBI:29067"/>
        <dbReference type="ChEBI" id="CHEBI:43474"/>
        <dbReference type="ChEBI" id="CHEBI:59918"/>
        <dbReference type="EC" id="3.6.1.7"/>
    </reaction>
</comment>
<dbReference type="Proteomes" id="UP001500827">
    <property type="component" value="Unassembled WGS sequence"/>
</dbReference>
<name>A0ABP7LSR8_9SPHN</name>
<dbReference type="InterPro" id="IPR020456">
    <property type="entry name" value="Acylphosphatase"/>
</dbReference>